<evidence type="ECO:0000256" key="1">
    <source>
        <dbReference type="SAM" id="SignalP"/>
    </source>
</evidence>
<sequence>MKNLLITLVAILLCTGINAKEKNSDKEKEAIKKVITEATNAYRARDFVKIASTYVHDESLVKTASSRGGFAVNYGWKKVAENYKNNFKNNPEPAPGNYKKVNFKIKVYEESAWAIHDEIIEGNAGNTYKQVITHFLEKHNDQWKVVYMSNIRATSWDLAE</sequence>
<organism evidence="3 4">
    <name type="scientific">Draconibacterium aestuarii</name>
    <dbReference type="NCBI Taxonomy" id="2998507"/>
    <lineage>
        <taxon>Bacteria</taxon>
        <taxon>Pseudomonadati</taxon>
        <taxon>Bacteroidota</taxon>
        <taxon>Bacteroidia</taxon>
        <taxon>Marinilabiliales</taxon>
        <taxon>Prolixibacteraceae</taxon>
        <taxon>Draconibacterium</taxon>
    </lineage>
</organism>
<dbReference type="Pfam" id="PF13474">
    <property type="entry name" value="SnoaL_3"/>
    <property type="match status" value="1"/>
</dbReference>
<dbReference type="SUPFAM" id="SSF54427">
    <property type="entry name" value="NTF2-like"/>
    <property type="match status" value="1"/>
</dbReference>
<dbReference type="Proteomes" id="UP001145087">
    <property type="component" value="Unassembled WGS sequence"/>
</dbReference>
<feature type="domain" description="SnoaL-like" evidence="2">
    <location>
        <begin position="31"/>
        <end position="148"/>
    </location>
</feature>
<feature type="signal peptide" evidence="1">
    <location>
        <begin position="1"/>
        <end position="19"/>
    </location>
</feature>
<dbReference type="EMBL" id="JAPOHD010000019">
    <property type="protein sequence ID" value="MCY1720585.1"/>
    <property type="molecule type" value="Genomic_DNA"/>
</dbReference>
<gene>
    <name evidence="3" type="ORF">OU798_09545</name>
</gene>
<dbReference type="AlphaFoldDB" id="A0A9X3J7D5"/>
<evidence type="ECO:0000259" key="2">
    <source>
        <dbReference type="Pfam" id="PF13474"/>
    </source>
</evidence>
<evidence type="ECO:0000313" key="4">
    <source>
        <dbReference type="Proteomes" id="UP001145087"/>
    </source>
</evidence>
<dbReference type="InterPro" id="IPR032710">
    <property type="entry name" value="NTF2-like_dom_sf"/>
</dbReference>
<dbReference type="Gene3D" id="3.10.450.50">
    <property type="match status" value="1"/>
</dbReference>
<reference evidence="3" key="1">
    <citation type="submission" date="2022-11" db="EMBL/GenBank/DDBJ databases">
        <title>Marilongibacter aestuarii gen. nov., sp. nov., isolated from tidal flat sediment.</title>
        <authorList>
            <person name="Jiayan W."/>
        </authorList>
    </citation>
    <scope>NUCLEOTIDE SEQUENCE</scope>
    <source>
        <strain evidence="3">Z1-6</strain>
    </source>
</reference>
<evidence type="ECO:0000313" key="3">
    <source>
        <dbReference type="EMBL" id="MCY1720585.1"/>
    </source>
</evidence>
<feature type="chain" id="PRO_5040755119" evidence="1">
    <location>
        <begin position="20"/>
        <end position="160"/>
    </location>
</feature>
<comment type="caution">
    <text evidence="3">The sequence shown here is derived from an EMBL/GenBank/DDBJ whole genome shotgun (WGS) entry which is preliminary data.</text>
</comment>
<keyword evidence="1" id="KW-0732">Signal</keyword>
<proteinExistence type="predicted"/>
<protein>
    <submittedName>
        <fullName evidence="3">Nuclear transport factor 2 family protein</fullName>
    </submittedName>
</protein>
<accession>A0A9X3J7D5</accession>
<dbReference type="RefSeq" id="WP_343332919.1">
    <property type="nucleotide sequence ID" value="NZ_JAPOHD010000019.1"/>
</dbReference>
<dbReference type="InterPro" id="IPR037401">
    <property type="entry name" value="SnoaL-like"/>
</dbReference>
<name>A0A9X3J7D5_9BACT</name>
<keyword evidence="4" id="KW-1185">Reference proteome</keyword>